<dbReference type="Gene3D" id="3.40.50.12780">
    <property type="entry name" value="N-terminal domain of ligase-like"/>
    <property type="match status" value="1"/>
</dbReference>
<comment type="similarity">
    <text evidence="2">Belongs to the ATP-dependent AMP-binding enzyme family.</text>
</comment>
<comment type="caution">
    <text evidence="9">The sequence shown here is derived from an EMBL/GenBank/DDBJ whole genome shotgun (WGS) entry which is preliminary data.</text>
</comment>
<dbReference type="InterPro" id="IPR025110">
    <property type="entry name" value="AMP-bd_C"/>
</dbReference>
<dbReference type="SMART" id="SM00823">
    <property type="entry name" value="PKS_PP"/>
    <property type="match status" value="2"/>
</dbReference>
<keyword evidence="6" id="KW-0045">Antibiotic biosynthesis</keyword>
<dbReference type="GO" id="GO:0009366">
    <property type="term" value="C:enterobactin synthetase complex"/>
    <property type="evidence" value="ECO:0007669"/>
    <property type="project" value="TreeGrafter"/>
</dbReference>
<dbReference type="Gene3D" id="1.10.1200.10">
    <property type="entry name" value="ACP-like"/>
    <property type="match status" value="2"/>
</dbReference>
<dbReference type="InterPro" id="IPR020806">
    <property type="entry name" value="PKS_PP-bd"/>
</dbReference>
<evidence type="ECO:0000256" key="4">
    <source>
        <dbReference type="ARBA" id="ARBA00022553"/>
    </source>
</evidence>
<dbReference type="EMBL" id="BSQG01000007">
    <property type="protein sequence ID" value="GLU49550.1"/>
    <property type="molecule type" value="Genomic_DNA"/>
</dbReference>
<evidence type="ECO:0000256" key="2">
    <source>
        <dbReference type="ARBA" id="ARBA00006432"/>
    </source>
</evidence>
<dbReference type="NCBIfam" id="TIGR01720">
    <property type="entry name" value="NRPS-para261"/>
    <property type="match status" value="1"/>
</dbReference>
<evidence type="ECO:0000256" key="7">
    <source>
        <dbReference type="SAM" id="MobiDB-lite"/>
    </source>
</evidence>
<feature type="compositionally biased region" description="Polar residues" evidence="7">
    <location>
        <begin position="1"/>
        <end position="10"/>
    </location>
</feature>
<dbReference type="GO" id="GO:0072330">
    <property type="term" value="P:monocarboxylic acid biosynthetic process"/>
    <property type="evidence" value="ECO:0007669"/>
    <property type="project" value="UniProtKB-ARBA"/>
</dbReference>
<dbReference type="Gene3D" id="2.30.38.10">
    <property type="entry name" value="Luciferase, Domain 3"/>
    <property type="match status" value="1"/>
</dbReference>
<dbReference type="Gene3D" id="3.30.559.10">
    <property type="entry name" value="Chloramphenicol acetyltransferase-like domain"/>
    <property type="match status" value="3"/>
</dbReference>
<dbReference type="SUPFAM" id="SSF56801">
    <property type="entry name" value="Acetyl-CoA synthetase-like"/>
    <property type="match status" value="2"/>
</dbReference>
<dbReference type="FunFam" id="2.30.38.10:FF:000001">
    <property type="entry name" value="Non-ribosomal peptide synthetase PvdI"/>
    <property type="match status" value="1"/>
</dbReference>
<dbReference type="InterPro" id="IPR042099">
    <property type="entry name" value="ANL_N_sf"/>
</dbReference>
<reference evidence="9" key="1">
    <citation type="submission" date="2023-02" db="EMBL/GenBank/DDBJ databases">
        <title>Nocardiopsis ansamitocini NBRC 112285.</title>
        <authorList>
            <person name="Ichikawa N."/>
            <person name="Sato H."/>
            <person name="Tonouchi N."/>
        </authorList>
    </citation>
    <scope>NUCLEOTIDE SEQUENCE</scope>
    <source>
        <strain evidence="9">NBRC 112285</strain>
    </source>
</reference>
<gene>
    <name evidence="9" type="ORF">Nans01_39010</name>
</gene>
<comment type="cofactor">
    <cofactor evidence="1">
        <name>pantetheine 4'-phosphate</name>
        <dbReference type="ChEBI" id="CHEBI:47942"/>
    </cofactor>
</comment>
<feature type="domain" description="Carrier" evidence="8">
    <location>
        <begin position="2095"/>
        <end position="2169"/>
    </location>
</feature>
<feature type="region of interest" description="Disordered" evidence="7">
    <location>
        <begin position="1"/>
        <end position="29"/>
    </location>
</feature>
<accession>A0A9W6UKY6</accession>
<dbReference type="PANTHER" id="PTHR45527:SF1">
    <property type="entry name" value="FATTY ACID SYNTHASE"/>
    <property type="match status" value="1"/>
</dbReference>
<dbReference type="Gene3D" id="3.30.300.30">
    <property type="match status" value="2"/>
</dbReference>
<dbReference type="InterPro" id="IPR006162">
    <property type="entry name" value="Ppantetheine_attach_site"/>
</dbReference>
<dbReference type="GO" id="GO:0008610">
    <property type="term" value="P:lipid biosynthetic process"/>
    <property type="evidence" value="ECO:0007669"/>
    <property type="project" value="UniProtKB-ARBA"/>
</dbReference>
<dbReference type="Pfam" id="PF00501">
    <property type="entry name" value="AMP-binding"/>
    <property type="match status" value="2"/>
</dbReference>
<dbReference type="CDD" id="cd19531">
    <property type="entry name" value="LCL_NRPS-like"/>
    <property type="match status" value="2"/>
</dbReference>
<dbReference type="Pfam" id="PF00668">
    <property type="entry name" value="Condensation"/>
    <property type="match status" value="3"/>
</dbReference>
<evidence type="ECO:0000256" key="5">
    <source>
        <dbReference type="ARBA" id="ARBA00022737"/>
    </source>
</evidence>
<dbReference type="GO" id="GO:0005829">
    <property type="term" value="C:cytosol"/>
    <property type="evidence" value="ECO:0007669"/>
    <property type="project" value="TreeGrafter"/>
</dbReference>
<dbReference type="InterPro" id="IPR000873">
    <property type="entry name" value="AMP-dep_synth/lig_dom"/>
</dbReference>
<dbReference type="PROSITE" id="PS00012">
    <property type="entry name" value="PHOSPHOPANTETHEINE"/>
    <property type="match status" value="2"/>
</dbReference>
<evidence type="ECO:0000259" key="8">
    <source>
        <dbReference type="PROSITE" id="PS50075"/>
    </source>
</evidence>
<organism evidence="9 10">
    <name type="scientific">Nocardiopsis ansamitocini</name>
    <dbReference type="NCBI Taxonomy" id="1670832"/>
    <lineage>
        <taxon>Bacteria</taxon>
        <taxon>Bacillati</taxon>
        <taxon>Actinomycetota</taxon>
        <taxon>Actinomycetes</taxon>
        <taxon>Streptosporangiales</taxon>
        <taxon>Nocardiopsidaceae</taxon>
        <taxon>Nocardiopsis</taxon>
    </lineage>
</organism>
<dbReference type="InterPro" id="IPR045851">
    <property type="entry name" value="AMP-bd_C_sf"/>
</dbReference>
<dbReference type="SUPFAM" id="SSF52777">
    <property type="entry name" value="CoA-dependent acyltransferases"/>
    <property type="match status" value="6"/>
</dbReference>
<dbReference type="GO" id="GO:0031177">
    <property type="term" value="F:phosphopantetheine binding"/>
    <property type="evidence" value="ECO:0007669"/>
    <property type="project" value="InterPro"/>
</dbReference>
<dbReference type="FunFam" id="1.10.1200.10:FF:000005">
    <property type="entry name" value="Nonribosomal peptide synthetase 1"/>
    <property type="match status" value="1"/>
</dbReference>
<evidence type="ECO:0000313" key="9">
    <source>
        <dbReference type="EMBL" id="GLU49550.1"/>
    </source>
</evidence>
<dbReference type="InterPro" id="IPR001242">
    <property type="entry name" value="Condensation_dom"/>
</dbReference>
<feature type="region of interest" description="Disordered" evidence="7">
    <location>
        <begin position="266"/>
        <end position="285"/>
    </location>
</feature>
<dbReference type="InterPro" id="IPR020845">
    <property type="entry name" value="AMP-binding_CS"/>
</dbReference>
<dbReference type="FunFam" id="3.40.50.12780:FF:000012">
    <property type="entry name" value="Non-ribosomal peptide synthetase"/>
    <property type="match status" value="1"/>
</dbReference>
<dbReference type="PROSITE" id="PS50075">
    <property type="entry name" value="CARRIER"/>
    <property type="match status" value="2"/>
</dbReference>
<dbReference type="GO" id="GO:0043041">
    <property type="term" value="P:amino acid activation for nonribosomal peptide biosynthetic process"/>
    <property type="evidence" value="ECO:0007669"/>
    <property type="project" value="TreeGrafter"/>
</dbReference>
<dbReference type="InterPro" id="IPR023213">
    <property type="entry name" value="CAT-like_dom_sf"/>
</dbReference>
<dbReference type="CDD" id="cd19534">
    <property type="entry name" value="E_NRPS"/>
    <property type="match status" value="1"/>
</dbReference>
<dbReference type="SUPFAM" id="SSF47336">
    <property type="entry name" value="ACP-like"/>
    <property type="match status" value="2"/>
</dbReference>
<dbReference type="InterPro" id="IPR010071">
    <property type="entry name" value="AA_adenyl_dom"/>
</dbReference>
<dbReference type="FunFam" id="1.10.1200.10:FF:000016">
    <property type="entry name" value="Non-ribosomal peptide synthase"/>
    <property type="match status" value="1"/>
</dbReference>
<evidence type="ECO:0000256" key="6">
    <source>
        <dbReference type="ARBA" id="ARBA00023194"/>
    </source>
</evidence>
<dbReference type="GO" id="GO:0047527">
    <property type="term" value="F:2,3-dihydroxybenzoate-serine ligase activity"/>
    <property type="evidence" value="ECO:0007669"/>
    <property type="project" value="TreeGrafter"/>
</dbReference>
<dbReference type="CDD" id="cd05930">
    <property type="entry name" value="A_NRPS"/>
    <property type="match status" value="1"/>
</dbReference>
<evidence type="ECO:0000256" key="3">
    <source>
        <dbReference type="ARBA" id="ARBA00022450"/>
    </source>
</evidence>
<keyword evidence="10" id="KW-1185">Reference proteome</keyword>
<feature type="domain" description="Carrier" evidence="8">
    <location>
        <begin position="1015"/>
        <end position="1090"/>
    </location>
</feature>
<dbReference type="InterPro" id="IPR010060">
    <property type="entry name" value="NRPS_synth"/>
</dbReference>
<keyword evidence="5" id="KW-0677">Repeat</keyword>
<dbReference type="PANTHER" id="PTHR45527">
    <property type="entry name" value="NONRIBOSOMAL PEPTIDE SYNTHETASE"/>
    <property type="match status" value="1"/>
</dbReference>
<dbReference type="FunFam" id="3.40.50.980:FF:000001">
    <property type="entry name" value="Non-ribosomal peptide synthetase"/>
    <property type="match status" value="2"/>
</dbReference>
<name>A0A9W6UKY6_9ACTN</name>
<dbReference type="Proteomes" id="UP001165092">
    <property type="component" value="Unassembled WGS sequence"/>
</dbReference>
<dbReference type="Gene3D" id="3.30.559.30">
    <property type="entry name" value="Nonribosomal peptide synthetase, condensation domain"/>
    <property type="match status" value="3"/>
</dbReference>
<keyword evidence="4" id="KW-0597">Phosphoprotein</keyword>
<sequence length="2627" mass="279324">MEDQAMTANPAQDGPATPRIAEPPSTGTSARVRAEMLRRLAARRERNAEIPRVPRDAPIVLSPAQRRLWFLDRMAPGRADYNSGFALDLHGDLDEAALARACAALVVRHESLRTTFHEVDGEGVQVVHEPTAPPLRTESAPPGGEDALSARVGECYALPFDLETGPLLRIHLLHAGPGRCVLLVVLHHIITDGWSIGLLRDELDRLYTAACASPDLAAIALPAAASLSELEIQYADYAVWQNGRLTGARHEQSLAHWRERLTGAQPLKLPTDRPRPPVRGTHGDSVTFRLPAATATRMAEVARARDANLFVLLVAGVRLTLARWSRTQDVVVGTVTSGREDPRLHGVTGFFVNTVALRGHIDERDCFGDLLDRTKDDVLADLDHAEVPFDTVVDAVLGERDSSIPPLVQAAIVVQNAGDARAVSLGDLAAEVFPVRREHSVFDLTVEFAPGPEGIDVGVEFSTDLFDRATIESLGADLRAVFAAVGDERPLRAIDLVADAERARILAAGAAAGAPPVPRTLPELFADRVAAHPDATAVVFPGGELSYAELDARVRTLAAGLRERGVRRGMFVGVCLERGAELVVALLGITRAGGAYLPLDPDYPARRLAFMIEDSGVRTVLTVPGLAGRLPSSVEAVSVAEAATAPVGSAPDSGIGIGIGIGIDDAAYVIYTSGSTGTPKGVVVTHRGIASLAHAQGTVLAVGTDSRMLQFASPSFDAAIAELAVALLNGAAVVVLPQRTLLGEGLPAALREHRISHVTLPPALLPALSPTELGPVSTLLVAGEACSGELVATFAPDRTMVNAYGPTESTVCATMSRPLTGANTPPIGGPVSGTRVYVLDPWLRPVGNGVPGELYIAGDGLARGYWRRPGLSAGRFVADPFGVPGARMYRSGDVVRRRPDGELEFIGRVDDQVKIRGHRIEPGEVEAALTALTGVAQAVVTAERTAAGSRLLAYVVLDDGVGAEEVRGRAAAVLPGYMVPAVVHRMAAIPLTGNGKVDRSALPAVDRTGPAETVAPRDATEEALAALWRDLLGRERVGVHDDFFGAGGDSIGAIRLTSRVADAFGVRLPPRAVFDHPTIAGFAPVLLAAAGRGEAPGARITPVARGADLPLSAAQRRLWFLDQYEPGSAEYNSGAALRLAGPLDRAALDAALAELVGRHESLRTTFEEREGRPVQVVHDRVATTPATADLSAWDAPLRDAELDRLLAEQVDLPFSLGTGPLVRSLLVALGPEDHVLLLTLHHIVMDAWSMSVLTRELGALYAAAAAHPGLPADQLAEQAGLAPVPLQYADFAAWQDAYLNSADFEDALAYWATHLDGVTPLELPTDHPRPPVRGTTGATRLFEVPADIHTGLRELGRSHDTTLFMVLTAAVQLLLSRYSGQRDITVGTVTSGRERAELEGVVGFFTNTLAVRTRVDDTGTLADLLASVREGLLEAFAHADVPFDRVVEAVAPERDPARPTLVQAVVALQNAPEEHLELAGLSLREHPLTRRYSLFDISVDFTESGGRLLGAIEYDTALFEPATVDRLSDHLCALLGLFAGSPRTPLDDLDLRTPEERSALSAAARGPVQEPGTGHVLGGLTDAAHRGPDRPALTAGALTLSFGELERRVNRTARFLVAAGVGPGDRVALLLPRTADAVIAVFAVLRAGAAYVPIDPAYPAERVRGIVEQAAPSLVLAAEATAPGLTDLLGPDRPVVVVDAADTAAAFTAHDSAPITDAERLLPLSDAHTAYVMYTSGSTGTPKGVVVSHANLRAMIEGYRHAVLAPAGVPERDLTAAHIAAWSFDASWDPLVWLLHGQHLHVIDEDTRLDAEALCRYLDGHRIDYFDTTPSYLAQLVAAGLLAEGAHRPTVLTVGAEALDDALLDALHAGGVATGYNFYGPTENTVNSVYWPIRAGVRPLIGRPMPGVDVHVLDDRLRPVPTGVHGELYLAGACVAQGYDGRPGSTAERFVADPFGAGGRLYRTGDVVRWTSEAQLEFIGRSDSQVKLRGFRIELGEVEAALAGLAEVRHNAVVLQREPSGPARLVAYAVVDQDVAGTFSAADARARLRHLLPEYMVPAAVVVLDELPLSANGKLDRRALPAVRHEALGGAGYLPPSTEAERVLAEIWSELLGVEKIGVEDNFFDLGGESILTIQLVSRARRAGLALTSKDVFVRQTIAGLAAGIGETAAVGSAKPTAASPPVTGDVALTPVQRWFLDTHPHAPWHFDMSVLVELEKGTDPALVEQAVAALGTRHAMLRARAEHRDGRWHQWIPAEQDARHLMRTVDVRALDDAGLAAAVDAVAHRERPAARLAQGPLLDAVLFDGGTDRHSRLLLSAHHLVVDGVSWRVLLEDLATAHRQLASGRALDLGTATSSFRDWALRLAKFTGEGGFDDEIDHWTTVATQPVAPIPVDLPVEGPGTVASQDVVTVSLSPGDTRRLLHGVPGVFRSQVNDVLLAALGRALGEWTGSSRVLVEMEGHGREELFDEIDLSRTVGWFTTVYPVLLDVGADGGWRTTVSSVKRQLRRVPNRGIGFGALRHLATGPRTDPLRAMPTVPVSFNYLGRFGDDGGGGLYHRFLSSPGGDQAPSQERTNLLDVTGAVTGERLEFSWTYSTELHHRETVERVALAFADHLRAIAGAAPPDGR</sequence>
<dbReference type="FunFam" id="3.30.300.30:FF:000010">
    <property type="entry name" value="Enterobactin synthetase component F"/>
    <property type="match status" value="1"/>
</dbReference>
<evidence type="ECO:0000313" key="10">
    <source>
        <dbReference type="Proteomes" id="UP001165092"/>
    </source>
</evidence>
<dbReference type="GO" id="GO:0009239">
    <property type="term" value="P:enterobactin biosynthetic process"/>
    <property type="evidence" value="ECO:0007669"/>
    <property type="project" value="TreeGrafter"/>
</dbReference>
<proteinExistence type="inferred from homology"/>
<dbReference type="NCBIfam" id="TIGR01733">
    <property type="entry name" value="AA-adenyl-dom"/>
    <property type="match status" value="2"/>
</dbReference>
<dbReference type="Pfam" id="PF00550">
    <property type="entry name" value="PP-binding"/>
    <property type="match status" value="2"/>
</dbReference>
<evidence type="ECO:0000256" key="1">
    <source>
        <dbReference type="ARBA" id="ARBA00001957"/>
    </source>
</evidence>
<keyword evidence="3" id="KW-0596">Phosphopantetheine</keyword>
<protein>
    <recommendedName>
        <fullName evidence="8">Carrier domain-containing protein</fullName>
    </recommendedName>
</protein>
<dbReference type="Pfam" id="PF13193">
    <property type="entry name" value="AMP-binding_C"/>
    <property type="match status" value="2"/>
</dbReference>
<dbReference type="PROSITE" id="PS00455">
    <property type="entry name" value="AMP_BINDING"/>
    <property type="match status" value="2"/>
</dbReference>
<dbReference type="InterPro" id="IPR036736">
    <property type="entry name" value="ACP-like_sf"/>
</dbReference>
<dbReference type="Gene3D" id="3.40.50.980">
    <property type="match status" value="2"/>
</dbReference>
<dbReference type="InterPro" id="IPR009081">
    <property type="entry name" value="PP-bd_ACP"/>
</dbReference>